<evidence type="ECO:0000256" key="1">
    <source>
        <dbReference type="SAM" id="MobiDB-lite"/>
    </source>
</evidence>
<feature type="region of interest" description="Disordered" evidence="1">
    <location>
        <begin position="93"/>
        <end position="122"/>
    </location>
</feature>
<feature type="region of interest" description="Disordered" evidence="1">
    <location>
        <begin position="337"/>
        <end position="368"/>
    </location>
</feature>
<feature type="region of interest" description="Disordered" evidence="1">
    <location>
        <begin position="272"/>
        <end position="297"/>
    </location>
</feature>
<organism evidence="2 3">
    <name type="scientific">Obba rivulosa</name>
    <dbReference type="NCBI Taxonomy" id="1052685"/>
    <lineage>
        <taxon>Eukaryota</taxon>
        <taxon>Fungi</taxon>
        <taxon>Dikarya</taxon>
        <taxon>Basidiomycota</taxon>
        <taxon>Agaricomycotina</taxon>
        <taxon>Agaricomycetes</taxon>
        <taxon>Polyporales</taxon>
        <taxon>Gelatoporiaceae</taxon>
        <taxon>Obba</taxon>
    </lineage>
</organism>
<dbReference type="EMBL" id="KV722604">
    <property type="protein sequence ID" value="OCH85164.1"/>
    <property type="molecule type" value="Genomic_DNA"/>
</dbReference>
<reference evidence="2 3" key="1">
    <citation type="submission" date="2016-07" db="EMBL/GenBank/DDBJ databases">
        <title>Draft genome of the white-rot fungus Obba rivulosa 3A-2.</title>
        <authorList>
            <consortium name="DOE Joint Genome Institute"/>
            <person name="Miettinen O."/>
            <person name="Riley R."/>
            <person name="Acob R."/>
            <person name="Barry K."/>
            <person name="Cullen D."/>
            <person name="De Vries R."/>
            <person name="Hainaut M."/>
            <person name="Hatakka A."/>
            <person name="Henrissat B."/>
            <person name="Hilden K."/>
            <person name="Kuo R."/>
            <person name="Labutti K."/>
            <person name="Lipzen A."/>
            <person name="Makela M.R."/>
            <person name="Sandor L."/>
            <person name="Spatafora J.W."/>
            <person name="Grigoriev I.V."/>
            <person name="Hibbett D.S."/>
        </authorList>
    </citation>
    <scope>NUCLEOTIDE SEQUENCE [LARGE SCALE GENOMIC DNA]</scope>
    <source>
        <strain evidence="2 3">3A-2</strain>
    </source>
</reference>
<keyword evidence="3" id="KW-1185">Reference proteome</keyword>
<gene>
    <name evidence="2" type="ORF">OBBRIDRAFT_839168</name>
</gene>
<dbReference type="Proteomes" id="UP000250043">
    <property type="component" value="Unassembled WGS sequence"/>
</dbReference>
<protein>
    <submittedName>
        <fullName evidence="2">Uncharacterized protein</fullName>
    </submittedName>
</protein>
<accession>A0A8E2DGT6</accession>
<dbReference type="AlphaFoldDB" id="A0A8E2DGT6"/>
<feature type="compositionally biased region" description="Polar residues" evidence="1">
    <location>
        <begin position="93"/>
        <end position="102"/>
    </location>
</feature>
<sequence length="368" mass="41085">MDPVFRREYVRVHLPRLEDLDRATSSCEFGHTHKWNPSFGDTNLRTVGLIYEICCAPKGSRHCLLHLTEMPVQMDDKYLQLLRQLVGVANAKSTGPRSARTLSSSSIPCTPTSSQRSASSQLSAMRFRSSSIPAIPVRRPSSRFQNWKPGKVQVIVYVFVENNKDPIIVEDAYGTPDGPLVKFHFKQDAIVNKLFERRPSATVLNALYTRWDSRLRNFTSVPRLTQEHCPFLGEVLIYKHIQCTLMPKYSEAMEAWEASLAAIGRADSLRGHEAPSTPCIPRATPSSPSTSSVAMTTPRRGSIFDDFEAARSDSDLEEGHAALMADIHTIRKRKCGVSNVSDGSERKHDKRAAMDGPQSKGTEIIDID</sequence>
<name>A0A8E2DGT6_9APHY</name>
<evidence type="ECO:0000313" key="3">
    <source>
        <dbReference type="Proteomes" id="UP000250043"/>
    </source>
</evidence>
<proteinExistence type="predicted"/>
<feature type="compositionally biased region" description="Low complexity" evidence="1">
    <location>
        <begin position="103"/>
        <end position="122"/>
    </location>
</feature>
<evidence type="ECO:0000313" key="2">
    <source>
        <dbReference type="EMBL" id="OCH85164.1"/>
    </source>
</evidence>
<feature type="compositionally biased region" description="Basic and acidic residues" evidence="1">
    <location>
        <begin position="343"/>
        <end position="353"/>
    </location>
</feature>